<feature type="transmembrane region" description="Helical" evidence="11">
    <location>
        <begin position="68"/>
        <end position="89"/>
    </location>
</feature>
<comment type="caution">
    <text evidence="12">The sequence shown here is derived from an EMBL/GenBank/DDBJ whole genome shotgun (WGS) entry which is preliminary data.</text>
</comment>
<reference evidence="12" key="1">
    <citation type="journal article" date="2023" name="G3 (Bethesda)">
        <title>Whole genome assemblies of Zophobas morio and Tenebrio molitor.</title>
        <authorList>
            <person name="Kaur S."/>
            <person name="Stinson S.A."/>
            <person name="diCenzo G.C."/>
        </authorList>
    </citation>
    <scope>NUCLEOTIDE SEQUENCE</scope>
    <source>
        <strain evidence="12">QUZm001</strain>
    </source>
</reference>
<dbReference type="PIRSF" id="PIRSF000439">
    <property type="entry name" value="Oat_ACAT_DAG_ARE"/>
    <property type="match status" value="1"/>
</dbReference>
<keyword evidence="13" id="KW-1185">Reference proteome</keyword>
<keyword evidence="6 11" id="KW-1133">Transmembrane helix</keyword>
<feature type="transmembrane region" description="Helical" evidence="11">
    <location>
        <begin position="365"/>
        <end position="387"/>
    </location>
</feature>
<evidence type="ECO:0000256" key="11">
    <source>
        <dbReference type="SAM" id="Phobius"/>
    </source>
</evidence>
<evidence type="ECO:0000256" key="5">
    <source>
        <dbReference type="ARBA" id="ARBA00022824"/>
    </source>
</evidence>
<evidence type="ECO:0000256" key="10">
    <source>
        <dbReference type="PIRSR" id="PIRSR000439-1"/>
    </source>
</evidence>
<feature type="transmembrane region" description="Helical" evidence="11">
    <location>
        <begin position="101"/>
        <end position="118"/>
    </location>
</feature>
<sequence>MEKKFVIRNSPATDAFEHPQTRNIYNMCAIVFLGLSLYTLGNEYLTTGRVTFGFEVIKTCFVHLDKAIFIWSCCFASVCALFFVFKVWLSLRTYARGMAIVYDRLGLACLVLYYFYSFKLATDAVRYFSFNFSCILIVTLEQTRFLMKVHAFVRSKASEELPRLSFSNYLYFLFAPTLIYRDAYPRTKTINWNFVTQSFLEWVAGFFAFVFCAMNCFPTSERWAQKFTVNEVLLLILEKTGYALIILTGIFVTLWHSFHNFWAEILQFGDRLFYSDWWNEHTYNGWLVKWNKVVQDWLYYYVYLEFRKHICDNVLLAKLTVFLLSFVVHEWVVFCCTGGLVPVTFFVFVVVGLPLTFFEIPKNMFTVVIFWCSFILAFFSAFTVFSLEWYARSQSPVTNPTFWDFVVPRFLTCDCVLKI</sequence>
<feature type="transmembrane region" description="Helical" evidence="11">
    <location>
        <begin position="24"/>
        <end position="41"/>
    </location>
</feature>
<comment type="similarity">
    <text evidence="2 9">Belongs to the membrane-bound acyltransferase family. Sterol o-acyltransferase subfamily.</text>
</comment>
<dbReference type="PANTHER" id="PTHR10408:SF8">
    <property type="entry name" value="O-ACYLTRANSFERASE"/>
    <property type="match status" value="1"/>
</dbReference>
<dbReference type="PANTHER" id="PTHR10408">
    <property type="entry name" value="STEROL O-ACYLTRANSFERASE"/>
    <property type="match status" value="1"/>
</dbReference>
<evidence type="ECO:0000256" key="6">
    <source>
        <dbReference type="ARBA" id="ARBA00022989"/>
    </source>
</evidence>
<name>A0AA38II14_9CUCU</name>
<keyword evidence="3 9" id="KW-0808">Transferase</keyword>
<keyword evidence="5 9" id="KW-0256">Endoplasmic reticulum</keyword>
<protein>
    <recommendedName>
        <fullName evidence="9">O-acyltransferase</fullName>
    </recommendedName>
</protein>
<keyword evidence="4 11" id="KW-0812">Transmembrane</keyword>
<evidence type="ECO:0000256" key="1">
    <source>
        <dbReference type="ARBA" id="ARBA00004477"/>
    </source>
</evidence>
<evidence type="ECO:0000313" key="13">
    <source>
        <dbReference type="Proteomes" id="UP001168821"/>
    </source>
</evidence>
<feature type="transmembrane region" description="Helical" evidence="11">
    <location>
        <begin position="240"/>
        <end position="258"/>
    </location>
</feature>
<feature type="transmembrane region" description="Helical" evidence="11">
    <location>
        <begin position="199"/>
        <end position="219"/>
    </location>
</feature>
<dbReference type="Proteomes" id="UP001168821">
    <property type="component" value="Unassembled WGS sequence"/>
</dbReference>
<evidence type="ECO:0000256" key="2">
    <source>
        <dbReference type="ARBA" id="ARBA00009010"/>
    </source>
</evidence>
<dbReference type="GO" id="GO:0005789">
    <property type="term" value="C:endoplasmic reticulum membrane"/>
    <property type="evidence" value="ECO:0007669"/>
    <property type="project" value="UniProtKB-SubCell"/>
</dbReference>
<feature type="transmembrane region" description="Helical" evidence="11">
    <location>
        <begin position="331"/>
        <end position="353"/>
    </location>
</feature>
<dbReference type="AlphaFoldDB" id="A0AA38II14"/>
<keyword evidence="8 9" id="KW-0012">Acyltransferase</keyword>
<feature type="transmembrane region" description="Helical" evidence="11">
    <location>
        <begin position="161"/>
        <end position="179"/>
    </location>
</feature>
<evidence type="ECO:0000256" key="4">
    <source>
        <dbReference type="ARBA" id="ARBA00022692"/>
    </source>
</evidence>
<dbReference type="GO" id="GO:0008374">
    <property type="term" value="F:O-acyltransferase activity"/>
    <property type="evidence" value="ECO:0007669"/>
    <property type="project" value="InterPro"/>
</dbReference>
<accession>A0AA38II14</accession>
<gene>
    <name evidence="12" type="ORF">Zmor_016121</name>
</gene>
<dbReference type="InterPro" id="IPR004299">
    <property type="entry name" value="MBOAT_fam"/>
</dbReference>
<evidence type="ECO:0000256" key="7">
    <source>
        <dbReference type="ARBA" id="ARBA00023136"/>
    </source>
</evidence>
<proteinExistence type="inferred from homology"/>
<dbReference type="Pfam" id="PF03062">
    <property type="entry name" value="MBOAT"/>
    <property type="match status" value="1"/>
</dbReference>
<organism evidence="12 13">
    <name type="scientific">Zophobas morio</name>
    <dbReference type="NCBI Taxonomy" id="2755281"/>
    <lineage>
        <taxon>Eukaryota</taxon>
        <taxon>Metazoa</taxon>
        <taxon>Ecdysozoa</taxon>
        <taxon>Arthropoda</taxon>
        <taxon>Hexapoda</taxon>
        <taxon>Insecta</taxon>
        <taxon>Pterygota</taxon>
        <taxon>Neoptera</taxon>
        <taxon>Endopterygota</taxon>
        <taxon>Coleoptera</taxon>
        <taxon>Polyphaga</taxon>
        <taxon>Cucujiformia</taxon>
        <taxon>Tenebrionidae</taxon>
        <taxon>Zophobas</taxon>
    </lineage>
</organism>
<keyword evidence="7 9" id="KW-0472">Membrane</keyword>
<comment type="subcellular location">
    <subcellularLocation>
        <location evidence="1 9">Endoplasmic reticulum membrane</location>
        <topology evidence="1 9">Multi-pass membrane protein</topology>
    </subcellularLocation>
</comment>
<evidence type="ECO:0000256" key="8">
    <source>
        <dbReference type="ARBA" id="ARBA00023315"/>
    </source>
</evidence>
<dbReference type="GO" id="GO:0008203">
    <property type="term" value="P:cholesterol metabolic process"/>
    <property type="evidence" value="ECO:0007669"/>
    <property type="project" value="TreeGrafter"/>
</dbReference>
<feature type="transmembrane region" description="Helical" evidence="11">
    <location>
        <begin position="124"/>
        <end position="140"/>
    </location>
</feature>
<dbReference type="EMBL" id="JALNTZ010000004">
    <property type="protein sequence ID" value="KAJ3657092.1"/>
    <property type="molecule type" value="Genomic_DNA"/>
</dbReference>
<dbReference type="InterPro" id="IPR014371">
    <property type="entry name" value="Oat_ACAT_DAG_ARE"/>
</dbReference>
<evidence type="ECO:0000313" key="12">
    <source>
        <dbReference type="EMBL" id="KAJ3657092.1"/>
    </source>
</evidence>
<evidence type="ECO:0000256" key="3">
    <source>
        <dbReference type="ARBA" id="ARBA00022679"/>
    </source>
</evidence>
<evidence type="ECO:0000256" key="9">
    <source>
        <dbReference type="PIRNR" id="PIRNR000439"/>
    </source>
</evidence>
<feature type="active site" evidence="10">
    <location>
        <position position="329"/>
    </location>
</feature>